<evidence type="ECO:0000313" key="3">
    <source>
        <dbReference type="Proteomes" id="UP000316770"/>
    </source>
</evidence>
<gene>
    <name evidence="2" type="ORF">Mal33_26660</name>
</gene>
<evidence type="ECO:0000313" key="2">
    <source>
        <dbReference type="EMBL" id="QDV56668.1"/>
    </source>
</evidence>
<sequence precursor="true">MMGRCVFGVLLTLAMIGCGSGTAPVKVQPTVTPAAQTVKATLEQVAESGELGSGAEELQKALEEMKASDPAKADALLSDFESLKNSSGASAKSKAKAMLGKM</sequence>
<feature type="chain" id="PRO_5021995056" evidence="1">
    <location>
        <begin position="24"/>
        <end position="102"/>
    </location>
</feature>
<dbReference type="EMBL" id="CP036318">
    <property type="protein sequence ID" value="QDV56668.1"/>
    <property type="molecule type" value="Genomic_DNA"/>
</dbReference>
<reference evidence="2 3" key="1">
    <citation type="submission" date="2019-02" db="EMBL/GenBank/DDBJ databases">
        <title>Deep-cultivation of Planctomycetes and their phenomic and genomic characterization uncovers novel biology.</title>
        <authorList>
            <person name="Wiegand S."/>
            <person name="Jogler M."/>
            <person name="Boedeker C."/>
            <person name="Pinto D."/>
            <person name="Vollmers J."/>
            <person name="Rivas-Marin E."/>
            <person name="Kohn T."/>
            <person name="Peeters S.H."/>
            <person name="Heuer A."/>
            <person name="Rast P."/>
            <person name="Oberbeckmann S."/>
            <person name="Bunk B."/>
            <person name="Jeske O."/>
            <person name="Meyerdierks A."/>
            <person name="Storesund J.E."/>
            <person name="Kallscheuer N."/>
            <person name="Luecker S."/>
            <person name="Lage O.M."/>
            <person name="Pohl T."/>
            <person name="Merkel B.J."/>
            <person name="Hornburger P."/>
            <person name="Mueller R.-W."/>
            <person name="Bruemmer F."/>
            <person name="Labrenz M."/>
            <person name="Spormann A.M."/>
            <person name="Op den Camp H."/>
            <person name="Overmann J."/>
            <person name="Amann R."/>
            <person name="Jetten M.S.M."/>
            <person name="Mascher T."/>
            <person name="Medema M.H."/>
            <person name="Devos D.P."/>
            <person name="Kaster A.-K."/>
            <person name="Ovreas L."/>
            <person name="Rohde M."/>
            <person name="Galperin M.Y."/>
            <person name="Jogler C."/>
        </authorList>
    </citation>
    <scope>NUCLEOTIDE SEQUENCE [LARGE SCALE GENOMIC DNA]</scope>
    <source>
        <strain evidence="2 3">Mal33</strain>
    </source>
</reference>
<dbReference type="AlphaFoldDB" id="A0A518IUB8"/>
<keyword evidence="1" id="KW-0732">Signal</keyword>
<dbReference type="PROSITE" id="PS51257">
    <property type="entry name" value="PROKAR_LIPOPROTEIN"/>
    <property type="match status" value="1"/>
</dbReference>
<feature type="signal peptide" evidence="1">
    <location>
        <begin position="1"/>
        <end position="23"/>
    </location>
</feature>
<protein>
    <submittedName>
        <fullName evidence="2">Uncharacterized protein</fullName>
    </submittedName>
</protein>
<accession>A0A518IUB8</accession>
<proteinExistence type="predicted"/>
<organism evidence="2 3">
    <name type="scientific">Rosistilla oblonga</name>
    <dbReference type="NCBI Taxonomy" id="2527990"/>
    <lineage>
        <taxon>Bacteria</taxon>
        <taxon>Pseudomonadati</taxon>
        <taxon>Planctomycetota</taxon>
        <taxon>Planctomycetia</taxon>
        <taxon>Pirellulales</taxon>
        <taxon>Pirellulaceae</taxon>
        <taxon>Rosistilla</taxon>
    </lineage>
</organism>
<evidence type="ECO:0000256" key="1">
    <source>
        <dbReference type="SAM" id="SignalP"/>
    </source>
</evidence>
<dbReference type="Proteomes" id="UP000316770">
    <property type="component" value="Chromosome"/>
</dbReference>
<keyword evidence="3" id="KW-1185">Reference proteome</keyword>
<name>A0A518IUB8_9BACT</name>